<dbReference type="Gene3D" id="2.130.10.10">
    <property type="entry name" value="YVTN repeat-like/Quinoprotein amine dehydrogenase"/>
    <property type="match status" value="2"/>
</dbReference>
<gene>
    <name evidence="15" type="ORF">QR680_005633</name>
</gene>
<feature type="region of interest" description="Disordered" evidence="13">
    <location>
        <begin position="458"/>
        <end position="479"/>
    </location>
</feature>
<dbReference type="InterPro" id="IPR003960">
    <property type="entry name" value="ATPase_AAA_CS"/>
</dbReference>
<dbReference type="Pfam" id="PF17862">
    <property type="entry name" value="AAA_lid_3"/>
    <property type="match status" value="1"/>
</dbReference>
<feature type="repeat" description="WD" evidence="12">
    <location>
        <begin position="94"/>
        <end position="136"/>
    </location>
</feature>
<feature type="region of interest" description="Disordered" evidence="13">
    <location>
        <begin position="621"/>
        <end position="642"/>
    </location>
</feature>
<evidence type="ECO:0000256" key="6">
    <source>
        <dbReference type="ARBA" id="ARBA00022801"/>
    </source>
</evidence>
<evidence type="ECO:0000256" key="9">
    <source>
        <dbReference type="ARBA" id="ARBA00023242"/>
    </source>
</evidence>
<feature type="domain" description="AAA+ ATPase" evidence="14">
    <location>
        <begin position="808"/>
        <end position="944"/>
    </location>
</feature>
<keyword evidence="8" id="KW-0460">Magnesium</keyword>
<evidence type="ECO:0000256" key="4">
    <source>
        <dbReference type="ARBA" id="ARBA00022723"/>
    </source>
</evidence>
<organism evidence="15 16">
    <name type="scientific">Steinernema hermaphroditum</name>
    <dbReference type="NCBI Taxonomy" id="289476"/>
    <lineage>
        <taxon>Eukaryota</taxon>
        <taxon>Metazoa</taxon>
        <taxon>Ecdysozoa</taxon>
        <taxon>Nematoda</taxon>
        <taxon>Chromadorea</taxon>
        <taxon>Rhabditida</taxon>
        <taxon>Tylenchina</taxon>
        <taxon>Panagrolaimomorpha</taxon>
        <taxon>Strongyloidoidea</taxon>
        <taxon>Steinernematidae</taxon>
        <taxon>Steinernema</taxon>
    </lineage>
</organism>
<evidence type="ECO:0000256" key="11">
    <source>
        <dbReference type="ARBA" id="ARBA00049360"/>
    </source>
</evidence>
<dbReference type="InterPro" id="IPR041569">
    <property type="entry name" value="AAA_lid_3"/>
</dbReference>
<dbReference type="InterPro" id="IPR027417">
    <property type="entry name" value="P-loop_NTPase"/>
</dbReference>
<evidence type="ECO:0000256" key="5">
    <source>
        <dbReference type="ARBA" id="ARBA00022741"/>
    </source>
</evidence>
<dbReference type="SUPFAM" id="SSF50978">
    <property type="entry name" value="WD40 repeat-like"/>
    <property type="match status" value="1"/>
</dbReference>
<dbReference type="CDD" id="cd19525">
    <property type="entry name" value="RecA-like_Figl-1"/>
    <property type="match status" value="1"/>
</dbReference>
<evidence type="ECO:0000256" key="3">
    <source>
        <dbReference type="ARBA" id="ARBA00006914"/>
    </source>
</evidence>
<proteinExistence type="inferred from homology"/>
<keyword evidence="16" id="KW-1185">Reference proteome</keyword>
<dbReference type="InterPro" id="IPR001680">
    <property type="entry name" value="WD40_rpt"/>
</dbReference>
<dbReference type="PANTHER" id="PTHR23074:SF17">
    <property type="entry name" value="FIDGETIN-LIKE PROTEIN 1"/>
    <property type="match status" value="1"/>
</dbReference>
<evidence type="ECO:0000256" key="10">
    <source>
        <dbReference type="ARBA" id="ARBA00035694"/>
    </source>
</evidence>
<dbReference type="EMBL" id="JAUCMV010000003">
    <property type="protein sequence ID" value="KAK0411396.1"/>
    <property type="molecule type" value="Genomic_DNA"/>
</dbReference>
<dbReference type="PROSITE" id="PS50294">
    <property type="entry name" value="WD_REPEATS_REGION"/>
    <property type="match status" value="1"/>
</dbReference>
<comment type="caution">
    <text evidence="15">The sequence shown here is derived from an EMBL/GenBank/DDBJ whole genome shotgun (WGS) entry which is preliminary data.</text>
</comment>
<dbReference type="GO" id="GO:0008568">
    <property type="term" value="F:microtubule severing ATPase activity"/>
    <property type="evidence" value="ECO:0007669"/>
    <property type="project" value="TreeGrafter"/>
</dbReference>
<evidence type="ECO:0000259" key="14">
    <source>
        <dbReference type="SMART" id="SM00382"/>
    </source>
</evidence>
<evidence type="ECO:0000313" key="16">
    <source>
        <dbReference type="Proteomes" id="UP001175271"/>
    </source>
</evidence>
<keyword evidence="9" id="KW-0539">Nucleus</keyword>
<protein>
    <recommendedName>
        <fullName evidence="10">Fidgetin-like protein 1</fullName>
    </recommendedName>
</protein>
<dbReference type="GO" id="GO:0005634">
    <property type="term" value="C:nucleus"/>
    <property type="evidence" value="ECO:0007669"/>
    <property type="project" value="UniProtKB-SubCell"/>
</dbReference>
<feature type="repeat" description="WD" evidence="12">
    <location>
        <begin position="137"/>
        <end position="172"/>
    </location>
</feature>
<dbReference type="GO" id="GO:0046872">
    <property type="term" value="F:metal ion binding"/>
    <property type="evidence" value="ECO:0007669"/>
    <property type="project" value="UniProtKB-KW"/>
</dbReference>
<feature type="region of interest" description="Disordered" evidence="13">
    <location>
        <begin position="709"/>
        <end position="749"/>
    </location>
</feature>
<dbReference type="InterPro" id="IPR050304">
    <property type="entry name" value="MT-severing_AAA_ATPase"/>
</dbReference>
<keyword evidence="5" id="KW-0547">Nucleotide-binding</keyword>
<keyword evidence="12" id="KW-0853">WD repeat</keyword>
<accession>A0AA39HST4</accession>
<evidence type="ECO:0000256" key="7">
    <source>
        <dbReference type="ARBA" id="ARBA00022840"/>
    </source>
</evidence>
<feature type="compositionally biased region" description="Basic and acidic residues" evidence="13">
    <location>
        <begin position="540"/>
        <end position="551"/>
    </location>
</feature>
<feature type="region of interest" description="Disordered" evidence="13">
    <location>
        <begin position="587"/>
        <end position="609"/>
    </location>
</feature>
<dbReference type="PANTHER" id="PTHR23074">
    <property type="entry name" value="AAA DOMAIN-CONTAINING"/>
    <property type="match status" value="1"/>
</dbReference>
<evidence type="ECO:0000313" key="15">
    <source>
        <dbReference type="EMBL" id="KAK0411396.1"/>
    </source>
</evidence>
<dbReference type="InterPro" id="IPR003959">
    <property type="entry name" value="ATPase_AAA_core"/>
</dbReference>
<dbReference type="InterPro" id="IPR015415">
    <property type="entry name" value="Spast_Vps4_C"/>
</dbReference>
<reference evidence="15" key="1">
    <citation type="submission" date="2023-06" db="EMBL/GenBank/DDBJ databases">
        <title>Genomic analysis of the entomopathogenic nematode Steinernema hermaphroditum.</title>
        <authorList>
            <person name="Schwarz E.M."/>
            <person name="Heppert J.K."/>
            <person name="Baniya A."/>
            <person name="Schwartz H.T."/>
            <person name="Tan C.-H."/>
            <person name="Antoshechkin I."/>
            <person name="Sternberg P.W."/>
            <person name="Goodrich-Blair H."/>
            <person name="Dillman A.R."/>
        </authorList>
    </citation>
    <scope>NUCLEOTIDE SEQUENCE</scope>
    <source>
        <strain evidence="15">PS9179</strain>
        <tissue evidence="15">Whole animal</tissue>
    </source>
</reference>
<keyword evidence="4" id="KW-0479">Metal-binding</keyword>
<dbReference type="FunFam" id="3.40.50.300:FF:000093">
    <property type="entry name" value="Fidgetin-like 1"/>
    <property type="match status" value="1"/>
</dbReference>
<dbReference type="Pfam" id="PF09336">
    <property type="entry name" value="Vps4_C"/>
    <property type="match status" value="1"/>
</dbReference>
<name>A0AA39HST4_9BILA</name>
<dbReference type="SMART" id="SM00320">
    <property type="entry name" value="WD40"/>
    <property type="match status" value="7"/>
</dbReference>
<dbReference type="FunFam" id="1.10.8.60:FF:000022">
    <property type="entry name" value="Fidgetin like 1"/>
    <property type="match status" value="1"/>
</dbReference>
<dbReference type="InterPro" id="IPR036322">
    <property type="entry name" value="WD40_repeat_dom_sf"/>
</dbReference>
<dbReference type="AlphaFoldDB" id="A0AA39HST4"/>
<evidence type="ECO:0000256" key="12">
    <source>
        <dbReference type="PROSITE-ProRule" id="PRU00221"/>
    </source>
</evidence>
<dbReference type="SMART" id="SM00382">
    <property type="entry name" value="AAA"/>
    <property type="match status" value="1"/>
</dbReference>
<dbReference type="Gene3D" id="1.10.8.60">
    <property type="match status" value="1"/>
</dbReference>
<feature type="compositionally biased region" description="Polar residues" evidence="13">
    <location>
        <begin position="718"/>
        <end position="744"/>
    </location>
</feature>
<evidence type="ECO:0000256" key="8">
    <source>
        <dbReference type="ARBA" id="ARBA00022842"/>
    </source>
</evidence>
<comment type="subcellular location">
    <subcellularLocation>
        <location evidence="2">Nucleus</location>
    </subcellularLocation>
</comment>
<evidence type="ECO:0000256" key="1">
    <source>
        <dbReference type="ARBA" id="ARBA00001946"/>
    </source>
</evidence>
<dbReference type="Pfam" id="PF00400">
    <property type="entry name" value="WD40"/>
    <property type="match status" value="3"/>
</dbReference>
<evidence type="ECO:0000256" key="13">
    <source>
        <dbReference type="SAM" id="MobiDB-lite"/>
    </source>
</evidence>
<keyword evidence="7" id="KW-0067">ATP-binding</keyword>
<dbReference type="Pfam" id="PF00004">
    <property type="entry name" value="AAA"/>
    <property type="match status" value="1"/>
</dbReference>
<comment type="catalytic activity">
    <reaction evidence="11">
        <text>ATP + H2O = ADP + phosphate + H(+)</text>
        <dbReference type="Rhea" id="RHEA:13065"/>
        <dbReference type="ChEBI" id="CHEBI:15377"/>
        <dbReference type="ChEBI" id="CHEBI:15378"/>
        <dbReference type="ChEBI" id="CHEBI:30616"/>
        <dbReference type="ChEBI" id="CHEBI:43474"/>
        <dbReference type="ChEBI" id="CHEBI:456216"/>
    </reaction>
</comment>
<dbReference type="Proteomes" id="UP001175271">
    <property type="component" value="Unassembled WGS sequence"/>
</dbReference>
<dbReference type="GO" id="GO:0005524">
    <property type="term" value="F:ATP binding"/>
    <property type="evidence" value="ECO:0007669"/>
    <property type="project" value="UniProtKB-KW"/>
</dbReference>
<dbReference type="SUPFAM" id="SSF52540">
    <property type="entry name" value="P-loop containing nucleoside triphosphate hydrolases"/>
    <property type="match status" value="1"/>
</dbReference>
<feature type="region of interest" description="Disordered" evidence="13">
    <location>
        <begin position="523"/>
        <end position="555"/>
    </location>
</feature>
<dbReference type="PROSITE" id="PS00674">
    <property type="entry name" value="AAA"/>
    <property type="match status" value="1"/>
</dbReference>
<dbReference type="PROSITE" id="PS50082">
    <property type="entry name" value="WD_REPEATS_2"/>
    <property type="match status" value="2"/>
</dbReference>
<dbReference type="InterPro" id="IPR003593">
    <property type="entry name" value="AAA+_ATPase"/>
</dbReference>
<evidence type="ECO:0000256" key="2">
    <source>
        <dbReference type="ARBA" id="ARBA00004123"/>
    </source>
</evidence>
<dbReference type="GO" id="GO:0008017">
    <property type="term" value="F:microtubule binding"/>
    <property type="evidence" value="ECO:0007669"/>
    <property type="project" value="UniProtKB-ARBA"/>
</dbReference>
<dbReference type="InterPro" id="IPR047858">
    <property type="entry name" value="FIGNL1_ATPase"/>
</dbReference>
<dbReference type="GO" id="GO:0016887">
    <property type="term" value="F:ATP hydrolysis activity"/>
    <property type="evidence" value="ECO:0007669"/>
    <property type="project" value="InterPro"/>
</dbReference>
<dbReference type="InterPro" id="IPR015943">
    <property type="entry name" value="WD40/YVTN_repeat-like_dom_sf"/>
</dbReference>
<comment type="cofactor">
    <cofactor evidence="1">
        <name>Mg(2+)</name>
        <dbReference type="ChEBI" id="CHEBI:18420"/>
    </cofactor>
</comment>
<keyword evidence="6" id="KW-0378">Hydrolase</keyword>
<comment type="similarity">
    <text evidence="3">Belongs to the AAA ATPase family.</text>
</comment>
<dbReference type="Gene3D" id="3.40.50.300">
    <property type="entry name" value="P-loop containing nucleotide triphosphate hydrolases"/>
    <property type="match status" value="1"/>
</dbReference>
<sequence length="1051" mass="117053">MNDYLLRIGRRRYDYNPHVHGVFLDKLVSEEFWGVQHQWTSCTFHPSVSSEYVAVMGDEDGNIGIVDTRKASLSSEYTVDDDDFLCPSWLVKNFRGHNAVVMDVCFLAADPAKFISVSGDETVKVWDPETSRELFCLNGHTKTVRGLATWRNDPYTFATGGRDGAICLWDIREPPSEACITKGPSEIILDAHLQTNLHADVGLPPKTPTRKKAVPTPHMPNVTSLVYIDDNLLVSGSSTVESGLGVWDLRCTGKMLAKPLRVFKLPGSKLGRGKGIASLCIDRQRFGLYAAATDGSVHEYVLSDLKWKCEADVSSSRMVVPRTNVRRNRAVNSRREFTGWSKNGFYAQIAASPITDHIMCSYGDGMIRIWDTKEASRRVSPSHSLPGHSGEVTSVGWSSTGKYVLAIDDRKPVLWKCYSENSEEKANEDGTRSCTVQRHDKPRYGTSEFLMGRLRISRSPPRSKRKHAFTSPFKSGTRSPRAKILKFSPSKAHSSARRMLAFSSPTTPSTPVASPKPMRQTTLKFTNDQQPPPKKKRHPFDRDQEGSSRFDENDDIMCISGGQKNDLRALQNDEIEFSFGLEDEMPANSILEPPKKTERPTNVSNPEFTIKANSDGMYFEKGRTTKKPQYPSQRTDEQPSKPNGFFTAGGAPIDVVVPEYKNTEEVKVKKRQVKVNFPYPALTSSKATKSQYRCPSLNMAIRQELPSQNDYDDKVHQDSQGTADSVSAGSARSAPSTTSQSQTDLKAEPSLKHFDEHLIEMIESEIMALENEISWDDVAGLEDAKKSLREIVVLPFKRPDLFTGIRAPAKGVLLFGPPGTGKTMIGRCVASQCNATFFNISASSLTSKWVGEGEKLVRALFAIARLKLPSVIFIDEIDSLLSSRKDNEHESSRRIKTEFLVQLDGIATSSDERLLILGATNRPQELDEAARRRFAKRLYIALPSAQARQKIVCALIADQKHSIVTEELNKISTITEGYSGADMRQLCADAAMAPIRDIDNSSADFDTISIDDIRPIAFEDFANAAKVVRPTVVEEDLQAYKEWDRKFGCLL</sequence>